<evidence type="ECO:0000256" key="3">
    <source>
        <dbReference type="ARBA" id="ARBA00022581"/>
    </source>
</evidence>
<keyword evidence="5" id="KW-0479">Metal-binding</keyword>
<evidence type="ECO:0000256" key="8">
    <source>
        <dbReference type="PROSITE-ProRule" id="PRU00047"/>
    </source>
</evidence>
<name>A0A834DSK5_9CHIR</name>
<evidence type="ECO:0000256" key="1">
    <source>
        <dbReference type="ARBA" id="ARBA00019628"/>
    </source>
</evidence>
<feature type="domain" description="CCHC-type" evidence="9">
    <location>
        <begin position="185"/>
        <end position="199"/>
    </location>
</feature>
<keyword evidence="4" id="KW-1198">Viral budding</keyword>
<dbReference type="PROSITE" id="PS50158">
    <property type="entry name" value="ZF_CCHC"/>
    <property type="match status" value="1"/>
</dbReference>
<dbReference type="InterPro" id="IPR045345">
    <property type="entry name" value="Gag_p24_C"/>
</dbReference>
<keyword evidence="4" id="KW-1188">Viral release from host cell</keyword>
<dbReference type="GO" id="GO:0003676">
    <property type="term" value="F:nucleic acid binding"/>
    <property type="evidence" value="ECO:0007669"/>
    <property type="project" value="InterPro"/>
</dbReference>
<dbReference type="SMART" id="SM00343">
    <property type="entry name" value="ZnF_C2HC"/>
    <property type="match status" value="1"/>
</dbReference>
<dbReference type="InterPro" id="IPR008916">
    <property type="entry name" value="Retrov_capsid_C"/>
</dbReference>
<evidence type="ECO:0000256" key="6">
    <source>
        <dbReference type="ARBA" id="ARBA00022771"/>
    </source>
</evidence>
<dbReference type="Gene3D" id="1.10.1200.30">
    <property type="match status" value="1"/>
</dbReference>
<evidence type="ECO:0000256" key="5">
    <source>
        <dbReference type="ARBA" id="ARBA00022723"/>
    </source>
</evidence>
<comment type="caution">
    <text evidence="10">The sequence shown here is derived from an EMBL/GenBank/DDBJ whole genome shotgun (WGS) entry which is preliminary data.</text>
</comment>
<dbReference type="SUPFAM" id="SSF47353">
    <property type="entry name" value="Retrovirus capsid dimerization domain-like"/>
    <property type="match status" value="1"/>
</dbReference>
<evidence type="ECO:0000256" key="4">
    <source>
        <dbReference type="ARBA" id="ARBA00022637"/>
    </source>
</evidence>
<dbReference type="AlphaFoldDB" id="A0A834DSK5"/>
<evidence type="ECO:0000259" key="9">
    <source>
        <dbReference type="PROSITE" id="PS50158"/>
    </source>
</evidence>
<accession>A0A834DSK5</accession>
<organism evidence="10 11">
    <name type="scientific">Phyllostomus discolor</name>
    <name type="common">pale spear-nosed bat</name>
    <dbReference type="NCBI Taxonomy" id="89673"/>
    <lineage>
        <taxon>Eukaryota</taxon>
        <taxon>Metazoa</taxon>
        <taxon>Chordata</taxon>
        <taxon>Craniata</taxon>
        <taxon>Vertebrata</taxon>
        <taxon>Euteleostomi</taxon>
        <taxon>Mammalia</taxon>
        <taxon>Eutheria</taxon>
        <taxon>Laurasiatheria</taxon>
        <taxon>Chiroptera</taxon>
        <taxon>Yangochiroptera</taxon>
        <taxon>Phyllostomidae</taxon>
        <taxon>Phyllostominae</taxon>
        <taxon>Phyllostomus</taxon>
    </lineage>
</organism>
<dbReference type="Proteomes" id="UP000664940">
    <property type="component" value="Unassembled WGS sequence"/>
</dbReference>
<dbReference type="Gene3D" id="1.10.375.10">
    <property type="entry name" value="Human Immunodeficiency Virus Type 1 Capsid Protein"/>
    <property type="match status" value="1"/>
</dbReference>
<dbReference type="InterPro" id="IPR050195">
    <property type="entry name" value="Primate_lentivir_Gag_pol-like"/>
</dbReference>
<sequence length="212" mass="23322">MAPCDWIALARTVLTPAQFTIWYLEYSQRAGHKAAENAQMNNPVFLPMLPGSGDFATTMAQASLDPHAFSQSAQITLRAMKAVPDSQAREISSFTNICQGVLEAYIDFIDYLQEAIERQIDNDRSAKSLLWQIAYENANKDCRTITGPLQTTTKGISEFIKACQDVGTGQHKASLLDAAGKGDPKCYNCGKPSHLDKDCLSTMERGKIPLKD</sequence>
<dbReference type="InterPro" id="IPR001878">
    <property type="entry name" value="Znf_CCHC"/>
</dbReference>
<protein>
    <recommendedName>
        <fullName evidence="1">Gag polyprotein</fullName>
    </recommendedName>
</protein>
<evidence type="ECO:0000256" key="7">
    <source>
        <dbReference type="ARBA" id="ARBA00022833"/>
    </source>
</evidence>
<dbReference type="Pfam" id="PF19317">
    <property type="entry name" value="Gag_p24_C"/>
    <property type="match status" value="1"/>
</dbReference>
<keyword evidence="7" id="KW-0862">Zinc</keyword>
<dbReference type="GO" id="GO:0008270">
    <property type="term" value="F:zinc ion binding"/>
    <property type="evidence" value="ECO:0007669"/>
    <property type="project" value="UniProtKB-KW"/>
</dbReference>
<dbReference type="Pfam" id="PF00607">
    <property type="entry name" value="Gag_p24"/>
    <property type="match status" value="1"/>
</dbReference>
<dbReference type="EMBL" id="JABVXQ010000010">
    <property type="protein sequence ID" value="KAF6088417.1"/>
    <property type="molecule type" value="Genomic_DNA"/>
</dbReference>
<evidence type="ECO:0000256" key="2">
    <source>
        <dbReference type="ARBA" id="ARBA00022462"/>
    </source>
</evidence>
<proteinExistence type="predicted"/>
<evidence type="ECO:0000313" key="10">
    <source>
        <dbReference type="EMBL" id="KAF6088417.1"/>
    </source>
</evidence>
<dbReference type="GO" id="GO:0039702">
    <property type="term" value="P:viral budding via host ESCRT complex"/>
    <property type="evidence" value="ECO:0007669"/>
    <property type="project" value="UniProtKB-KW"/>
</dbReference>
<dbReference type="PANTHER" id="PTHR40389">
    <property type="entry name" value="ENDOGENOUS RETROVIRUS GROUP K MEMBER 24 GAG POLYPROTEIN-RELATED"/>
    <property type="match status" value="1"/>
</dbReference>
<gene>
    <name evidence="10" type="ORF">HJG60_008242</name>
</gene>
<dbReference type="PANTHER" id="PTHR40389:SF4">
    <property type="match status" value="1"/>
</dbReference>
<keyword evidence="2" id="KW-1187">Viral budding via the host ESCRT complexes</keyword>
<dbReference type="InterPro" id="IPR008919">
    <property type="entry name" value="Retrov_capsid_N"/>
</dbReference>
<reference evidence="10 11" key="1">
    <citation type="journal article" date="2020" name="Nature">
        <title>Six reference-quality genomes reveal evolution of bat adaptations.</title>
        <authorList>
            <person name="Jebb D."/>
            <person name="Huang Z."/>
            <person name="Pippel M."/>
            <person name="Hughes G.M."/>
            <person name="Lavrichenko K."/>
            <person name="Devanna P."/>
            <person name="Winkler S."/>
            <person name="Jermiin L.S."/>
            <person name="Skirmuntt E.C."/>
            <person name="Katzourakis A."/>
            <person name="Burkitt-Gray L."/>
            <person name="Ray D.A."/>
            <person name="Sullivan K.A.M."/>
            <person name="Roscito J.G."/>
            <person name="Kirilenko B.M."/>
            <person name="Davalos L.M."/>
            <person name="Corthals A.P."/>
            <person name="Power M.L."/>
            <person name="Jones G."/>
            <person name="Ransome R.D."/>
            <person name="Dechmann D.K.N."/>
            <person name="Locatelli A.G."/>
            <person name="Puechmaille S.J."/>
            <person name="Fedrigo O."/>
            <person name="Jarvis E.D."/>
            <person name="Hiller M."/>
            <person name="Vernes S.C."/>
            <person name="Myers E.W."/>
            <person name="Teeling E.C."/>
        </authorList>
    </citation>
    <scope>NUCLEOTIDE SEQUENCE [LARGE SCALE GENOMIC DNA]</scope>
    <source>
        <strain evidence="10">Bat1K_MPI-CBG_1</strain>
    </source>
</reference>
<keyword evidence="6 8" id="KW-0863">Zinc-finger</keyword>
<dbReference type="SUPFAM" id="SSF47943">
    <property type="entry name" value="Retrovirus capsid protein, N-terminal core domain"/>
    <property type="match status" value="1"/>
</dbReference>
<evidence type="ECO:0000313" key="11">
    <source>
        <dbReference type="Proteomes" id="UP000664940"/>
    </source>
</evidence>
<keyword evidence="3" id="KW-0945">Host-virus interaction</keyword>